<dbReference type="Proteomes" id="UP000234462">
    <property type="component" value="Unassembled WGS sequence"/>
</dbReference>
<keyword evidence="2" id="KW-0732">Signal</keyword>
<evidence type="ECO:0000256" key="1">
    <source>
        <dbReference type="SAM" id="MobiDB-lite"/>
    </source>
</evidence>
<name>A0A2H1L8T8_9MICO</name>
<reference evidence="5" key="1">
    <citation type="submission" date="2017-03" db="EMBL/GenBank/DDBJ databases">
        <authorList>
            <person name="Monnet C."/>
        </authorList>
    </citation>
    <scope>NUCLEOTIDE SEQUENCE [LARGE SCALE GENOMIC DNA]</scope>
    <source>
        <strain evidence="5">SJ5-8</strain>
    </source>
</reference>
<feature type="signal peptide" evidence="2">
    <location>
        <begin position="1"/>
        <end position="25"/>
    </location>
</feature>
<proteinExistence type="predicted"/>
<keyword evidence="5" id="KW-1185">Reference proteome</keyword>
<organism evidence="4 5">
    <name type="scientific">Brevibacterium jeotgali</name>
    <dbReference type="NCBI Taxonomy" id="1262550"/>
    <lineage>
        <taxon>Bacteria</taxon>
        <taxon>Bacillati</taxon>
        <taxon>Actinomycetota</taxon>
        <taxon>Actinomycetes</taxon>
        <taxon>Micrococcales</taxon>
        <taxon>Brevibacteriaceae</taxon>
        <taxon>Brevibacterium</taxon>
    </lineage>
</organism>
<dbReference type="PROSITE" id="PS51257">
    <property type="entry name" value="PROKAR_LIPOPROTEIN"/>
    <property type="match status" value="1"/>
</dbReference>
<dbReference type="RefSeq" id="WP_101590186.1">
    <property type="nucleotide sequence ID" value="NZ_FXZM01000034.1"/>
</dbReference>
<gene>
    <name evidence="4" type="ORF">BJEO58_02923</name>
</gene>
<feature type="domain" description="DUF1541" evidence="3">
    <location>
        <begin position="77"/>
        <end position="128"/>
    </location>
</feature>
<dbReference type="InterPro" id="IPR011438">
    <property type="entry name" value="DUF1541"/>
</dbReference>
<dbReference type="OrthoDB" id="1701949at2"/>
<feature type="chain" id="PRO_5038792983" description="DUF1541 domain-containing protein" evidence="2">
    <location>
        <begin position="26"/>
        <end position="197"/>
    </location>
</feature>
<feature type="compositionally biased region" description="Polar residues" evidence="1">
    <location>
        <begin position="33"/>
        <end position="49"/>
    </location>
</feature>
<accession>A0A2H1L8T8</accession>
<dbReference type="Pfam" id="PF07563">
    <property type="entry name" value="DUF1541"/>
    <property type="match status" value="2"/>
</dbReference>
<feature type="region of interest" description="Disordered" evidence="1">
    <location>
        <begin position="27"/>
        <end position="70"/>
    </location>
</feature>
<dbReference type="EMBL" id="FXZM01000034">
    <property type="protein sequence ID" value="SMY13307.1"/>
    <property type="molecule type" value="Genomic_DNA"/>
</dbReference>
<dbReference type="AlphaFoldDB" id="A0A2H1L8T8"/>
<evidence type="ECO:0000256" key="2">
    <source>
        <dbReference type="SAM" id="SignalP"/>
    </source>
</evidence>
<evidence type="ECO:0000313" key="4">
    <source>
        <dbReference type="EMBL" id="SMY13307.1"/>
    </source>
</evidence>
<feature type="domain" description="DUF1541" evidence="3">
    <location>
        <begin position="142"/>
        <end position="190"/>
    </location>
</feature>
<sequence>MKRISVFTRMAGAVGVAALALTGCASTGEEDSAQPSPTQGSDAMPTSDSGMDGHDHEPDGGPPPEGIEEATDPTYAVGETVTLAADHMPGMDGTEATISGAFNTTTYSVSYTPTDGGDPVTDHKWVVHEELENPDAPPLAEGTDVVLDADHMSGMAGAEATIDSSTDETVYMVDFEMDGMEMTNHKWVVESEIQPTE</sequence>
<evidence type="ECO:0000259" key="3">
    <source>
        <dbReference type="Pfam" id="PF07563"/>
    </source>
</evidence>
<protein>
    <recommendedName>
        <fullName evidence="3">DUF1541 domain-containing protein</fullName>
    </recommendedName>
</protein>
<dbReference type="Gene3D" id="2.30.30.1210">
    <property type="entry name" value="Domain of unknown function DUF1541"/>
    <property type="match status" value="1"/>
</dbReference>
<evidence type="ECO:0000313" key="5">
    <source>
        <dbReference type="Proteomes" id="UP000234462"/>
    </source>
</evidence>